<feature type="compositionally biased region" description="Polar residues" evidence="1">
    <location>
        <begin position="454"/>
        <end position="463"/>
    </location>
</feature>
<feature type="region of interest" description="Disordered" evidence="1">
    <location>
        <begin position="381"/>
        <end position="463"/>
    </location>
</feature>
<evidence type="ECO:0000313" key="3">
    <source>
        <dbReference type="Proteomes" id="UP000015241"/>
    </source>
</evidence>
<evidence type="ECO:0000313" key="2">
    <source>
        <dbReference type="EMBL" id="EPS97606.1"/>
    </source>
</evidence>
<organism evidence="2 3">
    <name type="scientific">Fomitopsis schrenkii</name>
    <name type="common">Brown rot fungus</name>
    <dbReference type="NCBI Taxonomy" id="2126942"/>
    <lineage>
        <taxon>Eukaryota</taxon>
        <taxon>Fungi</taxon>
        <taxon>Dikarya</taxon>
        <taxon>Basidiomycota</taxon>
        <taxon>Agaricomycotina</taxon>
        <taxon>Agaricomycetes</taxon>
        <taxon>Polyporales</taxon>
        <taxon>Fomitopsis</taxon>
    </lineage>
</organism>
<accession>S8DWT9</accession>
<reference evidence="2 3" key="1">
    <citation type="journal article" date="2012" name="Science">
        <title>The Paleozoic origin of enzymatic lignin decomposition reconstructed from 31 fungal genomes.</title>
        <authorList>
            <person name="Floudas D."/>
            <person name="Binder M."/>
            <person name="Riley R."/>
            <person name="Barry K."/>
            <person name="Blanchette R.A."/>
            <person name="Henrissat B."/>
            <person name="Martinez A.T."/>
            <person name="Otillar R."/>
            <person name="Spatafora J.W."/>
            <person name="Yadav J.S."/>
            <person name="Aerts A."/>
            <person name="Benoit I."/>
            <person name="Boyd A."/>
            <person name="Carlson A."/>
            <person name="Copeland A."/>
            <person name="Coutinho P.M."/>
            <person name="de Vries R.P."/>
            <person name="Ferreira P."/>
            <person name="Findley K."/>
            <person name="Foster B."/>
            <person name="Gaskell J."/>
            <person name="Glotzer D."/>
            <person name="Gorecki P."/>
            <person name="Heitman J."/>
            <person name="Hesse C."/>
            <person name="Hori C."/>
            <person name="Igarashi K."/>
            <person name="Jurgens J.A."/>
            <person name="Kallen N."/>
            <person name="Kersten P."/>
            <person name="Kohler A."/>
            <person name="Kuees U."/>
            <person name="Kumar T.K.A."/>
            <person name="Kuo A."/>
            <person name="LaButti K."/>
            <person name="Larrondo L.F."/>
            <person name="Lindquist E."/>
            <person name="Ling A."/>
            <person name="Lombard V."/>
            <person name="Lucas S."/>
            <person name="Lundell T."/>
            <person name="Martin R."/>
            <person name="McLaughlin D.J."/>
            <person name="Morgenstern I."/>
            <person name="Morin E."/>
            <person name="Murat C."/>
            <person name="Nagy L.G."/>
            <person name="Nolan M."/>
            <person name="Ohm R.A."/>
            <person name="Patyshakuliyeva A."/>
            <person name="Rokas A."/>
            <person name="Ruiz-Duenas F.J."/>
            <person name="Sabat G."/>
            <person name="Salamov A."/>
            <person name="Samejima M."/>
            <person name="Schmutz J."/>
            <person name="Slot J.C."/>
            <person name="St John F."/>
            <person name="Stenlid J."/>
            <person name="Sun H."/>
            <person name="Sun S."/>
            <person name="Syed K."/>
            <person name="Tsang A."/>
            <person name="Wiebenga A."/>
            <person name="Young D."/>
            <person name="Pisabarro A."/>
            <person name="Eastwood D.C."/>
            <person name="Martin F."/>
            <person name="Cullen D."/>
            <person name="Grigoriev I.V."/>
            <person name="Hibbett D.S."/>
        </authorList>
    </citation>
    <scope>NUCLEOTIDE SEQUENCE</scope>
    <source>
        <strain evidence="3">FP-58527</strain>
    </source>
</reference>
<dbReference type="OrthoDB" id="10617759at2759"/>
<feature type="compositionally biased region" description="Basic and acidic residues" evidence="1">
    <location>
        <begin position="154"/>
        <end position="163"/>
    </location>
</feature>
<feature type="region of interest" description="Disordered" evidence="1">
    <location>
        <begin position="149"/>
        <end position="176"/>
    </location>
</feature>
<dbReference type="AlphaFoldDB" id="S8DWT9"/>
<sequence length="598" mass="62275">MPVPFIIFALAALFVLPVLSPVLYVAIGGQQFLLTLEPRGIHRYMLDSFFRRELPPANPGGGVGLDAVSPVLYLASVTSFAALIFVTLRLARQYYPRISRDTPATSRDNASARHEHRRTGASTFLRTSTIMHLFGGTPSVQFASEAQPLFTPPSREDSTRRAAESLAGEGPSTIVGQRIRAAGDHARLLPHRSRRVRFVSDSGILVTVDNDSSSLAQHDDHSTAVRQLTPDSDNAESDVPDSPDGGATASESPAHMPAHTLPLAHRDSGAPIASTEADSAHSDAVSMTSDDTDSYESQFNVYPEAGAVPLYDDNLDNTAHEVDDSDVVSDTHSFVEDSDIDSPCTTDGGSVSGIMPLNDCDLDMAANEVDDLRSDTHSITEVDDVLSDTQSVSGASDDGSWVTTDADSGADYSSPDVESDADTWVTTDDSGLEDSDLGSPNITNDGLVSAGSDAHSSVTGSPNVIRNPVYGSPLYSAVSSPCDAGPLAALDSPALSELADDICARLGYVPPPAGPGSGMDATPRRMPPVATSSSVLSVSDRDWSPAPPGFVFSVGAAVPSTSAPAPSASSPTPSCQSSGSASSPSGHGPSSPSRVEHA</sequence>
<gene>
    <name evidence="2" type="ORF">FOMPIDRAFT_95621</name>
</gene>
<proteinExistence type="predicted"/>
<feature type="region of interest" description="Disordered" evidence="1">
    <location>
        <begin position="514"/>
        <end position="598"/>
    </location>
</feature>
<protein>
    <submittedName>
        <fullName evidence="2">Uncharacterized protein</fullName>
    </submittedName>
</protein>
<feature type="compositionally biased region" description="Polar residues" evidence="1">
    <location>
        <begin position="285"/>
        <end position="295"/>
    </location>
</feature>
<dbReference type="Proteomes" id="UP000015241">
    <property type="component" value="Unassembled WGS sequence"/>
</dbReference>
<feature type="region of interest" description="Disordered" evidence="1">
    <location>
        <begin position="227"/>
        <end position="295"/>
    </location>
</feature>
<keyword evidence="3" id="KW-1185">Reference proteome</keyword>
<dbReference type="InParanoid" id="S8DWT9"/>
<dbReference type="EMBL" id="KE504174">
    <property type="protein sequence ID" value="EPS97606.1"/>
    <property type="molecule type" value="Genomic_DNA"/>
</dbReference>
<name>S8DWT9_FOMSC</name>
<dbReference type="HOGENOM" id="CLU_456368_0_0_1"/>
<feature type="compositionally biased region" description="Low complexity" evidence="1">
    <location>
        <begin position="553"/>
        <end position="598"/>
    </location>
</feature>
<evidence type="ECO:0000256" key="1">
    <source>
        <dbReference type="SAM" id="MobiDB-lite"/>
    </source>
</evidence>